<sequence>MPVHHCSILYVDDDTDDQLLVLETLAILAPNATVMVAGNGVETLAYLNGLENEDLPALIIMDINMPLLNGKETVIEIRSEPRFNSIPIVLFTTSTSRLDEQFSALYNIPFITKPATSRELERVMGQMLQLQSSSLHQQSSQ</sequence>
<dbReference type="Pfam" id="PF00072">
    <property type="entry name" value="Response_reg"/>
    <property type="match status" value="1"/>
</dbReference>
<dbReference type="SUPFAM" id="SSF52172">
    <property type="entry name" value="CheY-like"/>
    <property type="match status" value="1"/>
</dbReference>
<dbReference type="PANTHER" id="PTHR44591:SF3">
    <property type="entry name" value="RESPONSE REGULATORY DOMAIN-CONTAINING PROTEIN"/>
    <property type="match status" value="1"/>
</dbReference>
<accession>A0A172TVQ8</accession>
<dbReference type="OrthoDB" id="1524091at2"/>
<feature type="modified residue" description="4-aspartylphosphate" evidence="2">
    <location>
        <position position="62"/>
    </location>
</feature>
<gene>
    <name evidence="4" type="ORF">SY85_10230</name>
</gene>
<reference evidence="5" key="1">
    <citation type="submission" date="2015-01" db="EMBL/GenBank/DDBJ databases">
        <title>Flavisolibacter sp./LCS9/ whole genome sequencing.</title>
        <authorList>
            <person name="Kim M.K."/>
            <person name="Srinivasan S."/>
            <person name="Lee J.-J."/>
        </authorList>
    </citation>
    <scope>NUCLEOTIDE SEQUENCE [LARGE SCALE GENOMIC DNA]</scope>
    <source>
        <strain evidence="5">LCS9</strain>
    </source>
</reference>
<keyword evidence="5" id="KW-1185">Reference proteome</keyword>
<organism evidence="4 5">
    <name type="scientific">Flavisolibacter tropicus</name>
    <dbReference type="NCBI Taxonomy" id="1492898"/>
    <lineage>
        <taxon>Bacteria</taxon>
        <taxon>Pseudomonadati</taxon>
        <taxon>Bacteroidota</taxon>
        <taxon>Chitinophagia</taxon>
        <taxon>Chitinophagales</taxon>
        <taxon>Chitinophagaceae</taxon>
        <taxon>Flavisolibacter</taxon>
    </lineage>
</organism>
<dbReference type="Gene3D" id="3.40.50.2300">
    <property type="match status" value="1"/>
</dbReference>
<dbReference type="InterPro" id="IPR001789">
    <property type="entry name" value="Sig_transdc_resp-reg_receiver"/>
</dbReference>
<evidence type="ECO:0000313" key="5">
    <source>
        <dbReference type="Proteomes" id="UP000077177"/>
    </source>
</evidence>
<evidence type="ECO:0000256" key="1">
    <source>
        <dbReference type="ARBA" id="ARBA00022553"/>
    </source>
</evidence>
<dbReference type="AlphaFoldDB" id="A0A172TVQ8"/>
<dbReference type="InterPro" id="IPR050595">
    <property type="entry name" value="Bact_response_regulator"/>
</dbReference>
<dbReference type="SMART" id="SM00448">
    <property type="entry name" value="REC"/>
    <property type="match status" value="1"/>
</dbReference>
<dbReference type="EMBL" id="CP011390">
    <property type="protein sequence ID" value="ANE50827.1"/>
    <property type="molecule type" value="Genomic_DNA"/>
</dbReference>
<dbReference type="GO" id="GO:0000160">
    <property type="term" value="P:phosphorelay signal transduction system"/>
    <property type="evidence" value="ECO:0007669"/>
    <property type="project" value="InterPro"/>
</dbReference>
<evidence type="ECO:0000256" key="2">
    <source>
        <dbReference type="PROSITE-ProRule" id="PRU00169"/>
    </source>
</evidence>
<name>A0A172TVQ8_9BACT</name>
<dbReference type="KEGG" id="fla:SY85_10230"/>
<protein>
    <recommendedName>
        <fullName evidence="3">Response regulatory domain-containing protein</fullName>
    </recommendedName>
</protein>
<dbReference type="STRING" id="1492898.SY85_10230"/>
<dbReference type="RefSeq" id="WP_066404192.1">
    <property type="nucleotide sequence ID" value="NZ_CP011390.1"/>
</dbReference>
<dbReference type="PANTHER" id="PTHR44591">
    <property type="entry name" value="STRESS RESPONSE REGULATOR PROTEIN 1"/>
    <property type="match status" value="1"/>
</dbReference>
<evidence type="ECO:0000259" key="3">
    <source>
        <dbReference type="PROSITE" id="PS50110"/>
    </source>
</evidence>
<keyword evidence="1 2" id="KW-0597">Phosphoprotein</keyword>
<evidence type="ECO:0000313" key="4">
    <source>
        <dbReference type="EMBL" id="ANE50827.1"/>
    </source>
</evidence>
<dbReference type="InterPro" id="IPR011006">
    <property type="entry name" value="CheY-like_superfamily"/>
</dbReference>
<reference evidence="4 5" key="2">
    <citation type="journal article" date="2016" name="Int. J. Syst. Evol. Microbiol.">
        <title>Flavisolibacter tropicus sp. nov., isolated from tropical soil.</title>
        <authorList>
            <person name="Lee J.J."/>
            <person name="Kang M.S."/>
            <person name="Kim G.S."/>
            <person name="Lee C.S."/>
            <person name="Lim S."/>
            <person name="Lee J."/>
            <person name="Roh S.H."/>
            <person name="Kang H."/>
            <person name="Ha J.M."/>
            <person name="Bae S."/>
            <person name="Jung H.Y."/>
            <person name="Kim M.K."/>
        </authorList>
    </citation>
    <scope>NUCLEOTIDE SEQUENCE [LARGE SCALE GENOMIC DNA]</scope>
    <source>
        <strain evidence="4 5">LCS9</strain>
    </source>
</reference>
<dbReference type="PROSITE" id="PS50110">
    <property type="entry name" value="RESPONSE_REGULATORY"/>
    <property type="match status" value="1"/>
</dbReference>
<feature type="domain" description="Response regulatory" evidence="3">
    <location>
        <begin position="7"/>
        <end position="128"/>
    </location>
</feature>
<proteinExistence type="predicted"/>
<dbReference type="Proteomes" id="UP000077177">
    <property type="component" value="Chromosome"/>
</dbReference>